<dbReference type="EMBL" id="QKWP01000046">
    <property type="protein sequence ID" value="RIB29121.1"/>
    <property type="molecule type" value="Genomic_DNA"/>
</dbReference>
<gene>
    <name evidence="1" type="ORF">C2G38_2156223</name>
</gene>
<evidence type="ECO:0000313" key="2">
    <source>
        <dbReference type="Proteomes" id="UP000266673"/>
    </source>
</evidence>
<dbReference type="OrthoDB" id="2393792at2759"/>
<evidence type="ECO:0000313" key="1">
    <source>
        <dbReference type="EMBL" id="RIB29121.1"/>
    </source>
</evidence>
<comment type="caution">
    <text evidence="1">The sequence shown here is derived from an EMBL/GenBank/DDBJ whole genome shotgun (WGS) entry which is preliminary data.</text>
</comment>
<reference evidence="1 2" key="1">
    <citation type="submission" date="2018-06" db="EMBL/GenBank/DDBJ databases">
        <title>Comparative genomics reveals the genomic features of Rhizophagus irregularis, R. cerebriforme, R. diaphanum and Gigaspora rosea, and their symbiotic lifestyle signature.</title>
        <authorList>
            <person name="Morin E."/>
            <person name="San Clemente H."/>
            <person name="Chen E.C.H."/>
            <person name="De La Providencia I."/>
            <person name="Hainaut M."/>
            <person name="Kuo A."/>
            <person name="Kohler A."/>
            <person name="Murat C."/>
            <person name="Tang N."/>
            <person name="Roy S."/>
            <person name="Loubradou J."/>
            <person name="Henrissat B."/>
            <person name="Grigoriev I.V."/>
            <person name="Corradi N."/>
            <person name="Roux C."/>
            <person name="Martin F.M."/>
        </authorList>
    </citation>
    <scope>NUCLEOTIDE SEQUENCE [LARGE SCALE GENOMIC DNA]</scope>
    <source>
        <strain evidence="1 2">DAOM 194757</strain>
    </source>
</reference>
<sequence length="100" mass="11624">MFEVYRQSAFVVVLLEQSDFGNSPEFTLNKAAILNLKCWTQGIWTAQEHLVNTNVVFNDKNRLWHHFIIGEHKNIEDGMQQILRLACEKGELSWLHVVGK</sequence>
<dbReference type="Proteomes" id="UP000266673">
    <property type="component" value="Unassembled WGS sequence"/>
</dbReference>
<proteinExistence type="predicted"/>
<accession>A0A397W4U4</accession>
<protein>
    <submittedName>
        <fullName evidence="1">Uncharacterized protein</fullName>
    </submittedName>
</protein>
<keyword evidence="2" id="KW-1185">Reference proteome</keyword>
<organism evidence="1 2">
    <name type="scientific">Gigaspora rosea</name>
    <dbReference type="NCBI Taxonomy" id="44941"/>
    <lineage>
        <taxon>Eukaryota</taxon>
        <taxon>Fungi</taxon>
        <taxon>Fungi incertae sedis</taxon>
        <taxon>Mucoromycota</taxon>
        <taxon>Glomeromycotina</taxon>
        <taxon>Glomeromycetes</taxon>
        <taxon>Diversisporales</taxon>
        <taxon>Gigasporaceae</taxon>
        <taxon>Gigaspora</taxon>
    </lineage>
</organism>
<dbReference type="AlphaFoldDB" id="A0A397W4U4"/>
<name>A0A397W4U4_9GLOM</name>